<proteinExistence type="predicted"/>
<dbReference type="AlphaFoldDB" id="A0A0G1YGR7"/>
<dbReference type="STRING" id="1618342.UY40_C0014G0011"/>
<dbReference type="Proteomes" id="UP000034119">
    <property type="component" value="Unassembled WGS sequence"/>
</dbReference>
<accession>A0A0G1YGR7</accession>
<evidence type="ECO:0000313" key="1">
    <source>
        <dbReference type="EMBL" id="KKW05589.1"/>
    </source>
</evidence>
<dbReference type="EMBL" id="LCPW01000014">
    <property type="protein sequence ID" value="KKW05589.1"/>
    <property type="molecule type" value="Genomic_DNA"/>
</dbReference>
<sequence length="134" mass="15310">MKVGDKLEIKSVELVFTCSGTGQEQWRDPESRLEVFSGWNRAEAWLKQRQKSRGDAHLEISATVGIRGFEDPFHHTLMDADWKDIDLPTIKKKLEDKESSSAKEIAELYQRRSLAEGNFSKLRNILSGIDTAFL</sequence>
<reference evidence="1 2" key="1">
    <citation type="journal article" date="2015" name="Nature">
        <title>rRNA introns, odd ribosomes, and small enigmatic genomes across a large radiation of phyla.</title>
        <authorList>
            <person name="Brown C.T."/>
            <person name="Hug L.A."/>
            <person name="Thomas B.C."/>
            <person name="Sharon I."/>
            <person name="Castelle C.J."/>
            <person name="Singh A."/>
            <person name="Wilkins M.J."/>
            <person name="Williams K.H."/>
            <person name="Banfield J.F."/>
        </authorList>
    </citation>
    <scope>NUCLEOTIDE SEQUENCE [LARGE SCALE GENOMIC DNA]</scope>
</reference>
<organism evidence="1 2">
    <name type="scientific">candidate division CPR1 bacterium GW2011_GWC1_49_13</name>
    <dbReference type="NCBI Taxonomy" id="1618342"/>
    <lineage>
        <taxon>Bacteria</taxon>
        <taxon>candidate division CPR1</taxon>
    </lineage>
</organism>
<protein>
    <submittedName>
        <fullName evidence="1">Uncharacterized protein</fullName>
    </submittedName>
</protein>
<evidence type="ECO:0000313" key="2">
    <source>
        <dbReference type="Proteomes" id="UP000034119"/>
    </source>
</evidence>
<comment type="caution">
    <text evidence="1">The sequence shown here is derived from an EMBL/GenBank/DDBJ whole genome shotgun (WGS) entry which is preliminary data.</text>
</comment>
<name>A0A0G1YGR7_9BACT</name>
<gene>
    <name evidence="1" type="ORF">UY40_C0014G0011</name>
</gene>